<gene>
    <name evidence="1" type="ORF">LSCM1_05875</name>
</gene>
<comment type="caution">
    <text evidence="1">The sequence shown here is derived from an EMBL/GenBank/DDBJ whole genome shotgun (WGS) entry which is preliminary data.</text>
</comment>
<dbReference type="KEGG" id="lmat:92515824"/>
<dbReference type="Gene3D" id="3.40.630.30">
    <property type="match status" value="1"/>
</dbReference>
<protein>
    <submittedName>
        <fullName evidence="1">Uncharacterized protein</fullName>
    </submittedName>
</protein>
<evidence type="ECO:0000313" key="2">
    <source>
        <dbReference type="Proteomes" id="UP000673552"/>
    </source>
</evidence>
<keyword evidence="2" id="KW-1185">Reference proteome</keyword>
<accession>A0A836HMF3</accession>
<dbReference type="GO" id="GO:0006048">
    <property type="term" value="P:UDP-N-acetylglucosamine biosynthetic process"/>
    <property type="evidence" value="ECO:0007669"/>
    <property type="project" value="UniProtKB-UniPathway"/>
</dbReference>
<sequence>MASASTADVKDAGTAVRDGTAEARWAKLDEVHQMLSSHPDAKERFTKFTVLRSVVGEAKPVFSDAALTRLKVSCEEQASAMTGECDDFDPVSMHVVVYFNYTQFMEEMEELVVQARLLRSIGMEGSGLRFQRRERNMSASGDEPRAGRSGYNGKLSITAPMHEPKYCPATLIPIGTLRLRRVSKASGTGKLAEVVAKIERLCVVTSVRCFDVARILMAAAEGIARDAFHVRWAIIHAHLNAQDLFTKAGYAPRQGQAPVELPTPHILLVKCLTDASL</sequence>
<dbReference type="SUPFAM" id="SSF55729">
    <property type="entry name" value="Acyl-CoA N-acyltransferases (Nat)"/>
    <property type="match status" value="1"/>
</dbReference>
<dbReference type="RefSeq" id="XP_067180263.1">
    <property type="nucleotide sequence ID" value="XM_067323312.1"/>
</dbReference>
<evidence type="ECO:0000313" key="1">
    <source>
        <dbReference type="EMBL" id="KAG5484023.1"/>
    </source>
</evidence>
<dbReference type="Proteomes" id="UP000673552">
    <property type="component" value="Chromosome 13"/>
</dbReference>
<reference evidence="1 2" key="1">
    <citation type="submission" date="2021-03" db="EMBL/GenBank/DDBJ databases">
        <title>Leishmania (Mundinia) martiniquensis Genome sequencing and assembly.</title>
        <authorList>
            <person name="Almutairi H."/>
            <person name="Gatherer D."/>
        </authorList>
    </citation>
    <scope>NUCLEOTIDE SEQUENCE [LARGE SCALE GENOMIC DNA]</scope>
    <source>
        <strain evidence="1">LSCM1</strain>
    </source>
</reference>
<organism evidence="1 2">
    <name type="scientific">Leishmania martiniquensis</name>
    <dbReference type="NCBI Taxonomy" id="1580590"/>
    <lineage>
        <taxon>Eukaryota</taxon>
        <taxon>Discoba</taxon>
        <taxon>Euglenozoa</taxon>
        <taxon>Kinetoplastea</taxon>
        <taxon>Metakinetoplastina</taxon>
        <taxon>Trypanosomatida</taxon>
        <taxon>Trypanosomatidae</taxon>
        <taxon>Leishmaniinae</taxon>
        <taxon>Leishmania</taxon>
    </lineage>
</organism>
<dbReference type="GeneID" id="92515824"/>
<dbReference type="OrthoDB" id="329272at2759"/>
<dbReference type="EMBL" id="JAFEUZ010000013">
    <property type="protein sequence ID" value="KAG5484023.1"/>
    <property type="molecule type" value="Genomic_DNA"/>
</dbReference>
<dbReference type="InterPro" id="IPR016181">
    <property type="entry name" value="Acyl_CoA_acyltransferase"/>
</dbReference>
<name>A0A836HMF3_9TRYP</name>
<dbReference type="AlphaFoldDB" id="A0A836HMF3"/>
<dbReference type="UniPathway" id="UPA00113">
    <property type="reaction ID" value="UER00529"/>
</dbReference>
<proteinExistence type="predicted"/>